<gene>
    <name evidence="1" type="ORF">WJX64_12745</name>
</gene>
<keyword evidence="2" id="KW-1185">Reference proteome</keyword>
<dbReference type="RefSeq" id="WP_342114624.1">
    <property type="nucleotide sequence ID" value="NZ_JBCAUN010000002.1"/>
</dbReference>
<comment type="caution">
    <text evidence="1">The sequence shown here is derived from an EMBL/GenBank/DDBJ whole genome shotgun (WGS) entry which is preliminary data.</text>
</comment>
<dbReference type="EMBL" id="JBCLVG010000002">
    <property type="protein sequence ID" value="MEN1947419.1"/>
    <property type="molecule type" value="Genomic_DNA"/>
</dbReference>
<sequence length="182" mass="19962">MSTFLLPDTTVLVNFALLNQLPALRAYLGARGRACEAVIDEVQDLSAGRVPKLQEVDCIDWFGSPIRIEGVDNIAAVNLLRTAVFGGSALLPRQHLGECQTIHAVRTMSEYSESIVITDDRSAFEYAKGRGMVVRHSVDVMREMVAFDGLDPNMALAWVAFLDADDRGGLLEIPRTSAELVR</sequence>
<evidence type="ECO:0008006" key="3">
    <source>
        <dbReference type="Google" id="ProtNLM"/>
    </source>
</evidence>
<accession>A0ABU9W979</accession>
<dbReference type="Proteomes" id="UP001425155">
    <property type="component" value="Unassembled WGS sequence"/>
</dbReference>
<name>A0ABU9W979_9MICO</name>
<protein>
    <recommendedName>
        <fullName evidence="3">PIN domain-containing protein</fullName>
    </recommendedName>
</protein>
<evidence type="ECO:0000313" key="2">
    <source>
        <dbReference type="Proteomes" id="UP001425155"/>
    </source>
</evidence>
<reference evidence="1 2" key="1">
    <citation type="submission" date="2024-03" db="EMBL/GenBank/DDBJ databases">
        <title>YIM 134122 draft genome.</title>
        <authorList>
            <person name="Zuo S."/>
            <person name="Xiong L."/>
        </authorList>
    </citation>
    <scope>NUCLEOTIDE SEQUENCE [LARGE SCALE GENOMIC DNA]</scope>
    <source>
        <strain evidence="1 2">YIM 134122</strain>
    </source>
</reference>
<organism evidence="1 2">
    <name type="scientific">Leifsonia stereocauli</name>
    <dbReference type="NCBI Taxonomy" id="3134136"/>
    <lineage>
        <taxon>Bacteria</taxon>
        <taxon>Bacillati</taxon>
        <taxon>Actinomycetota</taxon>
        <taxon>Actinomycetes</taxon>
        <taxon>Micrococcales</taxon>
        <taxon>Microbacteriaceae</taxon>
        <taxon>Leifsonia</taxon>
    </lineage>
</organism>
<evidence type="ECO:0000313" key="1">
    <source>
        <dbReference type="EMBL" id="MEN1947419.1"/>
    </source>
</evidence>
<proteinExistence type="predicted"/>